<evidence type="ECO:0000256" key="4">
    <source>
        <dbReference type="SAM" id="MobiDB-lite"/>
    </source>
</evidence>
<reference evidence="5 6" key="1">
    <citation type="submission" date="2020-04" db="EMBL/GenBank/DDBJ databases">
        <title>MicrobeNet Type strains.</title>
        <authorList>
            <person name="Nicholson A.C."/>
        </authorList>
    </citation>
    <scope>NUCLEOTIDE SEQUENCE [LARGE SCALE GENOMIC DNA]</scope>
    <source>
        <strain evidence="5 6">JCM 3332</strain>
    </source>
</reference>
<name>A0A846YTA3_9NOCA</name>
<dbReference type="PROSITE" id="PS50935">
    <property type="entry name" value="SSB"/>
    <property type="match status" value="1"/>
</dbReference>
<organism evidence="5 6">
    <name type="scientific">Nocardia flavorosea</name>
    <dbReference type="NCBI Taxonomy" id="53429"/>
    <lineage>
        <taxon>Bacteria</taxon>
        <taxon>Bacillati</taxon>
        <taxon>Actinomycetota</taxon>
        <taxon>Actinomycetes</taxon>
        <taxon>Mycobacteriales</taxon>
        <taxon>Nocardiaceae</taxon>
        <taxon>Nocardia</taxon>
    </lineage>
</organism>
<comment type="caution">
    <text evidence="5">The sequence shown here is derived from an EMBL/GenBank/DDBJ whole genome shotgun (WGS) entry which is preliminary data.</text>
</comment>
<protein>
    <recommendedName>
        <fullName evidence="2 3">Single-stranded DNA-binding protein</fullName>
        <shortName evidence="2">SSB</shortName>
    </recommendedName>
</protein>
<dbReference type="InterPro" id="IPR011344">
    <property type="entry name" value="ssDNA-bd"/>
</dbReference>
<dbReference type="PANTHER" id="PTHR10302">
    <property type="entry name" value="SINGLE-STRANDED DNA-BINDING PROTEIN"/>
    <property type="match status" value="1"/>
</dbReference>
<dbReference type="AlphaFoldDB" id="A0A846YTA3"/>
<gene>
    <name evidence="5" type="primary">ssb</name>
    <name evidence="5" type="ORF">HGA15_32520</name>
</gene>
<evidence type="ECO:0000256" key="2">
    <source>
        <dbReference type="HAMAP-Rule" id="MF_00984"/>
    </source>
</evidence>
<dbReference type="Pfam" id="PF00436">
    <property type="entry name" value="SSB"/>
    <property type="match status" value="1"/>
</dbReference>
<evidence type="ECO:0000256" key="1">
    <source>
        <dbReference type="ARBA" id="ARBA00023125"/>
    </source>
</evidence>
<dbReference type="PANTHER" id="PTHR10302:SF27">
    <property type="entry name" value="SINGLE-STRANDED DNA-BINDING PROTEIN"/>
    <property type="match status" value="1"/>
</dbReference>
<dbReference type="InterPro" id="IPR000424">
    <property type="entry name" value="Primosome_PriB/ssb"/>
</dbReference>
<evidence type="ECO:0000313" key="6">
    <source>
        <dbReference type="Proteomes" id="UP000570678"/>
    </source>
</evidence>
<dbReference type="GO" id="GO:0006260">
    <property type="term" value="P:DNA replication"/>
    <property type="evidence" value="ECO:0007669"/>
    <property type="project" value="InterPro"/>
</dbReference>
<dbReference type="EMBL" id="JAAXOT010000028">
    <property type="protein sequence ID" value="NKY60780.1"/>
    <property type="molecule type" value="Genomic_DNA"/>
</dbReference>
<sequence>MSATLTIIGGLTAPVEIRFTPAGKAVANFTVASTPRYLDKNTNEWKNGETLFQRCNIWGEPAEALAESNLDKGTRVIVTGRLKSRSFETREGEKRTVQELEVDEFGVSTKYATVKVTKVSKGGGGSRAAEDPWGSSPQGGSFTSSAPDDEPPF</sequence>
<dbReference type="GO" id="GO:0009295">
    <property type="term" value="C:nucleoid"/>
    <property type="evidence" value="ECO:0007669"/>
    <property type="project" value="TreeGrafter"/>
</dbReference>
<dbReference type="RefSeq" id="WP_062979873.1">
    <property type="nucleotide sequence ID" value="NZ_JAAXOT010000028.1"/>
</dbReference>
<comment type="subunit">
    <text evidence="2">Homotetramer.</text>
</comment>
<feature type="compositionally biased region" description="Polar residues" evidence="4">
    <location>
        <begin position="135"/>
        <end position="146"/>
    </location>
</feature>
<dbReference type="NCBIfam" id="TIGR00621">
    <property type="entry name" value="ssb"/>
    <property type="match status" value="1"/>
</dbReference>
<keyword evidence="1 2" id="KW-0238">DNA-binding</keyword>
<dbReference type="CDD" id="cd04496">
    <property type="entry name" value="SSB_OBF"/>
    <property type="match status" value="1"/>
</dbReference>
<dbReference type="Gene3D" id="2.40.50.140">
    <property type="entry name" value="Nucleic acid-binding proteins"/>
    <property type="match status" value="1"/>
</dbReference>
<keyword evidence="6" id="KW-1185">Reference proteome</keyword>
<dbReference type="HAMAP" id="MF_00984">
    <property type="entry name" value="SSB"/>
    <property type="match status" value="1"/>
</dbReference>
<dbReference type="InterPro" id="IPR012340">
    <property type="entry name" value="NA-bd_OB-fold"/>
</dbReference>
<proteinExistence type="inferred from homology"/>
<evidence type="ECO:0000256" key="3">
    <source>
        <dbReference type="RuleBase" id="RU000524"/>
    </source>
</evidence>
<dbReference type="Proteomes" id="UP000570678">
    <property type="component" value="Unassembled WGS sequence"/>
</dbReference>
<comment type="caution">
    <text evidence="2">Lacks conserved residue(s) required for the propagation of feature annotation.</text>
</comment>
<accession>A0A846YTA3</accession>
<feature type="region of interest" description="Disordered" evidence="4">
    <location>
        <begin position="118"/>
        <end position="153"/>
    </location>
</feature>
<evidence type="ECO:0000313" key="5">
    <source>
        <dbReference type="EMBL" id="NKY60780.1"/>
    </source>
</evidence>
<dbReference type="SUPFAM" id="SSF50249">
    <property type="entry name" value="Nucleic acid-binding proteins"/>
    <property type="match status" value="1"/>
</dbReference>
<dbReference type="GO" id="GO:0003697">
    <property type="term" value="F:single-stranded DNA binding"/>
    <property type="evidence" value="ECO:0007669"/>
    <property type="project" value="UniProtKB-UniRule"/>
</dbReference>